<keyword evidence="3" id="KW-1185">Reference proteome</keyword>
<organism evidence="2 3">
    <name type="scientific">Gossypium arboreum</name>
    <name type="common">Tree cotton</name>
    <name type="synonym">Gossypium nanking</name>
    <dbReference type="NCBI Taxonomy" id="29729"/>
    <lineage>
        <taxon>Eukaryota</taxon>
        <taxon>Viridiplantae</taxon>
        <taxon>Streptophyta</taxon>
        <taxon>Embryophyta</taxon>
        <taxon>Tracheophyta</taxon>
        <taxon>Spermatophyta</taxon>
        <taxon>Magnoliopsida</taxon>
        <taxon>eudicotyledons</taxon>
        <taxon>Gunneridae</taxon>
        <taxon>Pentapetalae</taxon>
        <taxon>rosids</taxon>
        <taxon>malvids</taxon>
        <taxon>Malvales</taxon>
        <taxon>Malvaceae</taxon>
        <taxon>Malvoideae</taxon>
        <taxon>Gossypium</taxon>
    </lineage>
</organism>
<feature type="region of interest" description="Disordered" evidence="1">
    <location>
        <begin position="66"/>
        <end position="91"/>
    </location>
</feature>
<accession>A0ABR0PD80</accession>
<proteinExistence type="predicted"/>
<name>A0ABR0PD80_GOSAR</name>
<protein>
    <submittedName>
        <fullName evidence="2">Uncharacterized protein</fullName>
    </submittedName>
</protein>
<evidence type="ECO:0000256" key="1">
    <source>
        <dbReference type="SAM" id="MobiDB-lite"/>
    </source>
</evidence>
<feature type="compositionally biased region" description="Polar residues" evidence="1">
    <location>
        <begin position="70"/>
        <end position="80"/>
    </location>
</feature>
<evidence type="ECO:0000313" key="3">
    <source>
        <dbReference type="Proteomes" id="UP001358586"/>
    </source>
</evidence>
<comment type="caution">
    <text evidence="2">The sequence shown here is derived from an EMBL/GenBank/DDBJ whole genome shotgun (WGS) entry which is preliminary data.</text>
</comment>
<reference evidence="2 3" key="1">
    <citation type="submission" date="2023-03" db="EMBL/GenBank/DDBJ databases">
        <title>WGS of Gossypium arboreum.</title>
        <authorList>
            <person name="Yu D."/>
        </authorList>
    </citation>
    <scope>NUCLEOTIDE SEQUENCE [LARGE SCALE GENOMIC DNA]</scope>
    <source>
        <tissue evidence="2">Leaf</tissue>
    </source>
</reference>
<dbReference type="EMBL" id="JARKNE010000007">
    <property type="protein sequence ID" value="KAK5819213.1"/>
    <property type="molecule type" value="Genomic_DNA"/>
</dbReference>
<sequence>MLPIHDNTDLNNMGSNLDLEQIEGLETQCADDFGVGLEPNEGVENQCLGANAERFNENELIRADLEVSPKSKQNQSLLSDSESHRDRVSASEIEEEILQVRQSKRKKKTLNKKIRSICKIQDTTLTMKEKKKRDRGVRK</sequence>
<evidence type="ECO:0000313" key="2">
    <source>
        <dbReference type="EMBL" id="KAK5819213.1"/>
    </source>
</evidence>
<gene>
    <name evidence="2" type="ORF">PVK06_024184</name>
</gene>
<dbReference type="Proteomes" id="UP001358586">
    <property type="component" value="Chromosome 7"/>
</dbReference>